<reference evidence="1 2" key="1">
    <citation type="submission" date="2018-06" db="EMBL/GenBank/DDBJ databases">
        <authorList>
            <consortium name="Pathogen Informatics"/>
            <person name="Doyle S."/>
        </authorList>
    </citation>
    <scope>NUCLEOTIDE SEQUENCE [LARGE SCALE GENOMIC DNA]</scope>
    <source>
        <strain evidence="1 2">NCTC13830</strain>
    </source>
</reference>
<gene>
    <name evidence="1" type="ORF">NCTC13830_01001</name>
</gene>
<accession>A0A380FZT3</accession>
<sequence>MKLNEINKVIKKVSEELTNINKKYNTDINIFFEDNGSYNHVLFINNDDINNYVYFDLYYKAAFMVDLYEYNNIDENDLIEQIKLNDENLTDEQINAYFNNRYTPQEYTFTIEIMADHEIKTPYIPDHSIDLCYQSIMEEIENFLSDEVMK</sequence>
<evidence type="ECO:0000313" key="1">
    <source>
        <dbReference type="EMBL" id="SUM43463.1"/>
    </source>
</evidence>
<dbReference type="EMBL" id="UHDO01000001">
    <property type="protein sequence ID" value="SUM43463.1"/>
    <property type="molecule type" value="Genomic_DNA"/>
</dbReference>
<proteinExistence type="predicted"/>
<organism evidence="1 2">
    <name type="scientific">Staphylococcus petrasii</name>
    <dbReference type="NCBI Taxonomy" id="1276936"/>
    <lineage>
        <taxon>Bacteria</taxon>
        <taxon>Bacillati</taxon>
        <taxon>Bacillota</taxon>
        <taxon>Bacilli</taxon>
        <taxon>Bacillales</taxon>
        <taxon>Staphylococcaceae</taxon>
        <taxon>Staphylococcus</taxon>
    </lineage>
</organism>
<dbReference type="RefSeq" id="WP_048666663.1">
    <property type="nucleotide sequence ID" value="NZ_SRLF01000012.1"/>
</dbReference>
<evidence type="ECO:0000313" key="2">
    <source>
        <dbReference type="Proteomes" id="UP000254047"/>
    </source>
</evidence>
<name>A0A380FZT3_9STAP</name>
<dbReference type="OrthoDB" id="9871752at2"/>
<protein>
    <submittedName>
        <fullName evidence="1">Uncharacterized protein</fullName>
    </submittedName>
</protein>
<dbReference type="AlphaFoldDB" id="A0A380FZT3"/>
<dbReference type="Proteomes" id="UP000254047">
    <property type="component" value="Unassembled WGS sequence"/>
</dbReference>